<dbReference type="NCBIfam" id="TIGR00756">
    <property type="entry name" value="PPR"/>
    <property type="match status" value="2"/>
</dbReference>
<dbReference type="FunFam" id="1.25.40.10:FF:000761">
    <property type="entry name" value="pentatricopeptide repeat-containing protein 1, mitochondrial"/>
    <property type="match status" value="1"/>
</dbReference>
<protein>
    <recommendedName>
        <fullName evidence="5">Pentacotripeptide-repeat region of PRORP domain-containing protein</fullName>
    </recommendedName>
</protein>
<dbReference type="PROSITE" id="PS51375">
    <property type="entry name" value="PPR"/>
    <property type="match status" value="3"/>
</dbReference>
<dbReference type="EnsemblMetazoa" id="SCAU015860-RC">
    <property type="protein sequence ID" value="SCAU015860-PC"/>
    <property type="gene ID" value="SCAU015860"/>
</dbReference>
<evidence type="ECO:0000256" key="1">
    <source>
        <dbReference type="PROSITE-ProRule" id="PRU00708"/>
    </source>
</evidence>
<sequence length="734" mass="84393">MLTQLLRNAVARNFYRYQQQCIMTQHRGSMEMVLRAKFLHVKVYDKDAGLKEKREANKNKPMSAVENKDAWDGIRQQQAVKEELSQIKHQTKEDIKEIDVPIDNTAAANDPDLFGDATKAPLPEDEGDKVEDEYISRPTRRSKKLRTKEYAAIIKEHLNNHRLKDAIEVLEIRMIKEDRVKPENYIYNLLISGCAKAGYTRKAFQLYTKMRQRGLKVKESTYTSLFNACANAPSRLDGLTTARRLKENLLEKGYEANVKNYNAMLKAFGRWGDIETVYMLADEMVDKKLEMNGETYNFLLQACASDTKMGFRHCLLTWHKMLRQGIQPDYYSFNAVLRCVRDCGFGELQTMEQALKGILIGNETIEITSTSSSLHQLENISGDVTNASDKLAVEKSNENSSLSSLQIESDATSLVLPNLLAPHPHLGSMVSLAEVEKPHERFLLVGGLQGFLELMKSYHITPDIETFTTMLEVIPPTNSAEKQLLTYIRKIGLKADIDFFNILIKKRAMRFDYEGGKEVLSMIRTAGLHPDIVTYGVLALGCTTVESSRELLHQMRQNNIRMNIQILGAMLRQGCAKKSFPYICEIIQISLDENIKPNDIFLRHLHNFHLQCARAIDDRHPSTKTKLFKKQHKEFCDKYRLYKEEQGIANLKLDDAIKKLRERPYQQYKEDYEEGMEPLKNQKIAQKQKLRKYIKKIKIQNLKGDEDDINVLEELKEAPALTPPKNEKNPFRSN</sequence>
<dbReference type="GO" id="GO:0000049">
    <property type="term" value="F:tRNA binding"/>
    <property type="evidence" value="ECO:0007669"/>
    <property type="project" value="TreeGrafter"/>
</dbReference>
<dbReference type="Proteomes" id="UP000095300">
    <property type="component" value="Unassembled WGS sequence"/>
</dbReference>
<evidence type="ECO:0000313" key="4">
    <source>
        <dbReference type="Proteomes" id="UP000095300"/>
    </source>
</evidence>
<feature type="repeat" description="PPR" evidence="1">
    <location>
        <begin position="257"/>
        <end position="291"/>
    </location>
</feature>
<evidence type="ECO:0008006" key="5">
    <source>
        <dbReference type="Google" id="ProtNLM"/>
    </source>
</evidence>
<dbReference type="OrthoDB" id="185373at2759"/>
<accession>A0A1I8QCC8</accession>
<dbReference type="InterPro" id="IPR011990">
    <property type="entry name" value="TPR-like_helical_dom_sf"/>
</dbReference>
<proteinExistence type="predicted"/>
<dbReference type="Pfam" id="PF13041">
    <property type="entry name" value="PPR_2"/>
    <property type="match status" value="2"/>
</dbReference>
<dbReference type="VEuPathDB" id="VectorBase:SCAU015860"/>
<organism evidence="3 4">
    <name type="scientific">Stomoxys calcitrans</name>
    <name type="common">Stable fly</name>
    <name type="synonym">Conops calcitrans</name>
    <dbReference type="NCBI Taxonomy" id="35570"/>
    <lineage>
        <taxon>Eukaryota</taxon>
        <taxon>Metazoa</taxon>
        <taxon>Ecdysozoa</taxon>
        <taxon>Arthropoda</taxon>
        <taxon>Hexapoda</taxon>
        <taxon>Insecta</taxon>
        <taxon>Pterygota</taxon>
        <taxon>Neoptera</taxon>
        <taxon>Endopterygota</taxon>
        <taxon>Diptera</taxon>
        <taxon>Brachycera</taxon>
        <taxon>Muscomorpha</taxon>
        <taxon>Muscoidea</taxon>
        <taxon>Muscidae</taxon>
        <taxon>Stomoxys</taxon>
    </lineage>
</organism>
<evidence type="ECO:0000256" key="2">
    <source>
        <dbReference type="SAM" id="MobiDB-lite"/>
    </source>
</evidence>
<dbReference type="GO" id="GO:0042780">
    <property type="term" value="P:tRNA 3'-end processing"/>
    <property type="evidence" value="ECO:0007669"/>
    <property type="project" value="TreeGrafter"/>
</dbReference>
<evidence type="ECO:0000313" key="3">
    <source>
        <dbReference type="EnsemblMetazoa" id="SCAU015860-PB"/>
    </source>
</evidence>
<dbReference type="EnsemblMetazoa" id="SCAU015860-RA">
    <property type="protein sequence ID" value="SCAU015860-PA"/>
    <property type="gene ID" value="SCAU015860"/>
</dbReference>
<dbReference type="InterPro" id="IPR002885">
    <property type="entry name" value="PPR_rpt"/>
</dbReference>
<dbReference type="AlphaFoldDB" id="A0A1I8QCC8"/>
<dbReference type="Gene3D" id="1.25.40.10">
    <property type="entry name" value="Tetratricopeptide repeat domain"/>
    <property type="match status" value="3"/>
</dbReference>
<dbReference type="FunFam" id="1.25.40.10:FF:001555">
    <property type="entry name" value="GD13877"/>
    <property type="match status" value="1"/>
</dbReference>
<keyword evidence="4" id="KW-1185">Reference proteome</keyword>
<feature type="region of interest" description="Disordered" evidence="2">
    <location>
        <begin position="109"/>
        <end position="131"/>
    </location>
</feature>
<dbReference type="GO" id="GO:0005759">
    <property type="term" value="C:mitochondrial matrix"/>
    <property type="evidence" value="ECO:0007669"/>
    <property type="project" value="TreeGrafter"/>
</dbReference>
<dbReference type="PANTHER" id="PTHR24014">
    <property type="entry name" value="2-OXOGLUTARATE AND IRON-DEPENDENT OXYGENASE DOMAIN-CONTAINING PROTEIN 2"/>
    <property type="match status" value="1"/>
</dbReference>
<reference evidence="4" key="1">
    <citation type="submission" date="2015-05" db="EMBL/GenBank/DDBJ databases">
        <authorList>
            <person name="Wilson R.K."/>
            <person name="Warren W.C."/>
            <person name="Olafson P."/>
        </authorList>
    </citation>
    <scope>NUCLEOTIDE SEQUENCE [LARGE SCALE GENOMIC DNA]</scope>
    <source>
        <strain evidence="4">USDA</strain>
    </source>
</reference>
<dbReference type="PANTHER" id="PTHR24014:SF6">
    <property type="entry name" value="PENTATRICOPEPTIDE REPEAT-CONTAINING PROTEIN 1, MITOCHONDRIAL"/>
    <property type="match status" value="1"/>
</dbReference>
<name>A0A1I8QCC8_STOCA</name>
<dbReference type="KEGG" id="scac:106086610"/>
<feature type="repeat" description="PPR" evidence="1">
    <location>
        <begin position="292"/>
        <end position="328"/>
    </location>
</feature>
<feature type="repeat" description="PPR" evidence="1">
    <location>
        <begin position="183"/>
        <end position="217"/>
    </location>
</feature>
<gene>
    <name evidence="3" type="primary">106086610</name>
</gene>
<dbReference type="STRING" id="35570.A0A1I8QCC8"/>
<dbReference type="EnsemblMetazoa" id="SCAU015860-RB">
    <property type="protein sequence ID" value="SCAU015860-PB"/>
    <property type="gene ID" value="SCAU015860"/>
</dbReference>
<reference evidence="3" key="2">
    <citation type="submission" date="2020-05" db="UniProtKB">
        <authorList>
            <consortium name="EnsemblMetazoa"/>
        </authorList>
    </citation>
    <scope>IDENTIFICATION</scope>
    <source>
        <strain evidence="3">USDA</strain>
    </source>
</reference>